<dbReference type="InterPro" id="IPR013783">
    <property type="entry name" value="Ig-like_fold"/>
</dbReference>
<proteinExistence type="predicted"/>
<dbReference type="NCBIfam" id="TIGR01443">
    <property type="entry name" value="intein_Cterm"/>
    <property type="match status" value="1"/>
</dbReference>
<keyword evidence="1" id="KW-0175">Coiled coil</keyword>
<dbReference type="SUPFAM" id="SSF49265">
    <property type="entry name" value="Fibronectin type III"/>
    <property type="match status" value="1"/>
</dbReference>
<dbReference type="InterPro" id="IPR036116">
    <property type="entry name" value="FN3_sf"/>
</dbReference>
<reference evidence="3 4" key="1">
    <citation type="submission" date="2021-12" db="EMBL/GenBank/DDBJ databases">
        <title>Genome sequencing of bacteria with rrn-lacking chromosome and rrn-plasmid.</title>
        <authorList>
            <person name="Anda M."/>
            <person name="Iwasaki W."/>
        </authorList>
    </citation>
    <scope>NUCLEOTIDE SEQUENCE [LARGE SCALE GENOMIC DNA]</scope>
    <source>
        <strain evidence="3 4">NBRC 15940</strain>
    </source>
</reference>
<dbReference type="Gene3D" id="2.60.40.10">
    <property type="entry name" value="Immunoglobulins"/>
    <property type="match status" value="1"/>
</dbReference>
<name>A0AAN4W317_9BACT</name>
<sequence>MREGQTAGDAFATTQPIVDEWDIMASAYQLGPADSPLMPGNWYAWRVQAYDEDELGLLKNEGWSEMRLFQYGVACTECGDLLVETVTPSRVELAWTGRQGHMEWEVRHRPVAEEGQAVLEWTYDSFLMERGNIRRLSPAVKYEFQVRGKCGAQEGEWSASVFATTGEAEEKPYICEGGELIIRHENMELYSDRLKVGDTFRAADFLVTVSDASLAGSKHSGIGVIQMQALNSVKFWVEFEEIELNTDFELIAGDVHVTGSSATVLDPVFGEIFSELQAILEIIENIKDNDPDTKEAKEALDLAKQEEKEAEKAKKEAERQLKEAEAIDDEQEREKAIAEAQEALDKAKQDYDEAKDAKSQASNNVLNAIVNYMGSGSKDLLSFISGVNRCIIAEPGLIRQQEAERTNESGKKVLTFLATMDQKSEPGVDFDVDLREFEALSEEEALIRCMEMGEDVKGIFEVTQLQGSKILATIQKARTAVYLFQQIFGLGYDMLADDDALREGCENWATEQSLTFSAHESTGFDAGGRGFDNDVFDAVKCGEELILYPFIAIEKGQNGKIKYDTDATETVYFRPVDAPAKAKEGDPQGTELYALDNKKTLWEAYQTIDNQEQVLGKVNVLPFEPKTIKLYIKPVDDTTPPSKAAVESYLASVYGPYFIKFEVEILPKVSGLDWDENGDGKLASGDEEHGNLANYTSEQSKLIAAFKKVHNRGKDELVAFWAPTASKSGLAGFFPQGRAYGFLYAPDNSEQTYHTLAHELGHGAFNLQHPFKRFEGQVEKGATDNLMDYSAPAKALYAYQWNLLHQPLKVLGIENEDGESESQLNPKNIKVKDLLAKIGSDADYAFFLSGRQPEELIPVHRSAWVSFTGQSGSADFNSRIVNGAILSFQEGEHIYVGHRISSGENHSFRYHNYKTKEAYSVHNKATLSKESPIFIGIENVDYCKVNVYHVDNSNALPLYNNDLPISQEILTYNPFNLSGKESIHAYYSEGCELSCEDILAIVKADPHYGPLFESHVLKTAIENNPCVLQGMKRMPEGLGYETAFMEELRGIMGDLTLGATAAATTAVILPTLVAAVPEGAGTTLAEWLAKEEGKRIAKEAVKESMIDLTVQMALNMIIEPVFSEEPLDSWTGEKLVTAAWDNVDWTSVITAYPVNKASGKLAGNQSVWLAGGAASGIGCFQGMLSAVTFNGTKPELKDISLSEGAFSCVVGAVSSFISFSLSNEKMRGKIDALRKKLMASEATQQKFFQLCRRLGISDADKGKIETLLKALGIDELNVGKIMKHFCFPAGTMIYADGQPFKVIEDIVAGDYVDAQDHFGNIVKAQVTGTTVSYADSLIILLHGEERLLACTPNHRIFTPAGYRRARDLIEGDSLLRSDGAWISVSAFDWEIRTQTVYNFEVAEAHSYFAEGYLVHNKGCGGAPEFLYAAVRETTEKVDDFYNLIIGKTPAAAKMAGQQTVNYLTDNLDKINTEVYTIFMELKRRNFTHKKFNLDFINEFKGKALQQYDEVIEDLIAKRKIDFSSILEGLSDTDKLKKLLTYNYGDEYVEIVNKYFKYLTPDQQADYLRRLSTQDLSSLREQLIKDFNQAVGKNCSYEEVSVILTKANAGSKGAIAEAWVAKKLGVMTNVLQPNLDLSSIEGVFKKGSRRPDGIFSMENGKLVIYDVKAGYADGGIDLEQLADYAKMVEIFSNFSDDRFPKLIGVFEKAGIDMSNFAGEVEMRYIVMPGLENKVGEAVDAIKSKINAPGFIDDKFRKMFKVIKGVDI</sequence>
<keyword evidence="4" id="KW-1185">Reference proteome</keyword>
<dbReference type="SMART" id="SM00306">
    <property type="entry name" value="HintN"/>
    <property type="match status" value="1"/>
</dbReference>
<gene>
    <name evidence="3" type="ORF">PEDI_36170</name>
</gene>
<dbReference type="InterPro" id="IPR036844">
    <property type="entry name" value="Hint_dom_sf"/>
</dbReference>
<evidence type="ECO:0000259" key="2">
    <source>
        <dbReference type="PROSITE" id="PS50853"/>
    </source>
</evidence>
<evidence type="ECO:0000313" key="3">
    <source>
        <dbReference type="EMBL" id="GJM63065.1"/>
    </source>
</evidence>
<feature type="domain" description="Fibronectin type-III" evidence="2">
    <location>
        <begin position="77"/>
        <end position="168"/>
    </location>
</feature>
<comment type="caution">
    <text evidence="3">The sequence shown here is derived from an EMBL/GenBank/DDBJ whole genome shotgun (WGS) entry which is preliminary data.</text>
</comment>
<evidence type="ECO:0000313" key="4">
    <source>
        <dbReference type="Proteomes" id="UP001310022"/>
    </source>
</evidence>
<feature type="coiled-coil region" evidence="1">
    <location>
        <begin position="293"/>
        <end position="364"/>
    </location>
</feature>
<evidence type="ECO:0000256" key="1">
    <source>
        <dbReference type="SAM" id="Coils"/>
    </source>
</evidence>
<dbReference type="Proteomes" id="UP001310022">
    <property type="component" value="Unassembled WGS sequence"/>
</dbReference>
<dbReference type="InterPro" id="IPR003587">
    <property type="entry name" value="Hint_dom_N"/>
</dbReference>
<dbReference type="CDD" id="cd00063">
    <property type="entry name" value="FN3"/>
    <property type="match status" value="1"/>
</dbReference>
<dbReference type="Pfam" id="PF07591">
    <property type="entry name" value="PT-HINT"/>
    <property type="match status" value="1"/>
</dbReference>
<protein>
    <recommendedName>
        <fullName evidence="2">Fibronectin type-III domain-containing protein</fullName>
    </recommendedName>
</protein>
<organism evidence="3 4">
    <name type="scientific">Persicobacter diffluens</name>
    <dbReference type="NCBI Taxonomy" id="981"/>
    <lineage>
        <taxon>Bacteria</taxon>
        <taxon>Pseudomonadati</taxon>
        <taxon>Bacteroidota</taxon>
        <taxon>Cytophagia</taxon>
        <taxon>Cytophagales</taxon>
        <taxon>Persicobacteraceae</taxon>
        <taxon>Persicobacter</taxon>
    </lineage>
</organism>
<dbReference type="InterPro" id="IPR030934">
    <property type="entry name" value="Intein_C"/>
</dbReference>
<dbReference type="PROSITE" id="PS50818">
    <property type="entry name" value="INTEIN_C_TER"/>
    <property type="match status" value="1"/>
</dbReference>
<dbReference type="InterPro" id="IPR003961">
    <property type="entry name" value="FN3_dom"/>
</dbReference>
<dbReference type="PROSITE" id="PS50853">
    <property type="entry name" value="FN3"/>
    <property type="match status" value="1"/>
</dbReference>
<dbReference type="SUPFAM" id="SSF51294">
    <property type="entry name" value="Hedgehog/intein (Hint) domain"/>
    <property type="match status" value="1"/>
</dbReference>
<dbReference type="CDD" id="cd00081">
    <property type="entry name" value="Hint"/>
    <property type="match status" value="1"/>
</dbReference>
<dbReference type="Gene3D" id="2.170.16.10">
    <property type="entry name" value="Hedgehog/Intein (Hint) domain"/>
    <property type="match status" value="1"/>
</dbReference>
<accession>A0AAN4W317</accession>
<dbReference type="EMBL" id="BQKE01000002">
    <property type="protein sequence ID" value="GJM63065.1"/>
    <property type="molecule type" value="Genomic_DNA"/>
</dbReference>